<feature type="compositionally biased region" description="Basic and acidic residues" evidence="1">
    <location>
        <begin position="1"/>
        <end position="10"/>
    </location>
</feature>
<proteinExistence type="predicted"/>
<protein>
    <submittedName>
        <fullName evidence="2">Uncharacterized protein</fullName>
    </submittedName>
</protein>
<evidence type="ECO:0000313" key="2">
    <source>
        <dbReference type="EMBL" id="CAH9103945.1"/>
    </source>
</evidence>
<name>A0A9P0ZL06_CUSEU</name>
<dbReference type="Proteomes" id="UP001152484">
    <property type="component" value="Unassembled WGS sequence"/>
</dbReference>
<dbReference type="AlphaFoldDB" id="A0A9P0ZL06"/>
<keyword evidence="3" id="KW-1185">Reference proteome</keyword>
<organism evidence="2 3">
    <name type="scientific">Cuscuta europaea</name>
    <name type="common">European dodder</name>
    <dbReference type="NCBI Taxonomy" id="41803"/>
    <lineage>
        <taxon>Eukaryota</taxon>
        <taxon>Viridiplantae</taxon>
        <taxon>Streptophyta</taxon>
        <taxon>Embryophyta</taxon>
        <taxon>Tracheophyta</taxon>
        <taxon>Spermatophyta</taxon>
        <taxon>Magnoliopsida</taxon>
        <taxon>eudicotyledons</taxon>
        <taxon>Gunneridae</taxon>
        <taxon>Pentapetalae</taxon>
        <taxon>asterids</taxon>
        <taxon>lamiids</taxon>
        <taxon>Solanales</taxon>
        <taxon>Convolvulaceae</taxon>
        <taxon>Cuscuteae</taxon>
        <taxon>Cuscuta</taxon>
        <taxon>Cuscuta subgen. Cuscuta</taxon>
    </lineage>
</organism>
<gene>
    <name evidence="2" type="ORF">CEURO_LOCUS16346</name>
</gene>
<reference evidence="2" key="1">
    <citation type="submission" date="2022-07" db="EMBL/GenBank/DDBJ databases">
        <authorList>
            <person name="Macas J."/>
            <person name="Novak P."/>
            <person name="Neumann P."/>
        </authorList>
    </citation>
    <scope>NUCLEOTIDE SEQUENCE</scope>
</reference>
<dbReference type="EMBL" id="CAMAPE010000045">
    <property type="protein sequence ID" value="CAH9103945.1"/>
    <property type="molecule type" value="Genomic_DNA"/>
</dbReference>
<accession>A0A9P0ZL06</accession>
<sequence length="105" mass="11395">MSSHLLHERLSSGSGGTRVTLGPGRDRVVVSSARVPYQLRVGSTAGVILVSWISYESADGWPRQLDDVYTRLLRTLAHLNPIPSSILGQIFSPRSSSSHLSSQHS</sequence>
<evidence type="ECO:0000256" key="1">
    <source>
        <dbReference type="SAM" id="MobiDB-lite"/>
    </source>
</evidence>
<evidence type="ECO:0000313" key="3">
    <source>
        <dbReference type="Proteomes" id="UP001152484"/>
    </source>
</evidence>
<feature type="region of interest" description="Disordered" evidence="1">
    <location>
        <begin position="1"/>
        <end position="23"/>
    </location>
</feature>
<comment type="caution">
    <text evidence="2">The sequence shown here is derived from an EMBL/GenBank/DDBJ whole genome shotgun (WGS) entry which is preliminary data.</text>
</comment>